<feature type="region of interest" description="Disordered" evidence="1">
    <location>
        <begin position="1"/>
        <end position="22"/>
    </location>
</feature>
<dbReference type="RefSeq" id="WP_022750450.1">
    <property type="nucleotide sequence ID" value="NZ_FOGW01000037.1"/>
</dbReference>
<name>A0A1H9UTL5_9FIRM</name>
<evidence type="ECO:0000313" key="3">
    <source>
        <dbReference type="Proteomes" id="UP000182471"/>
    </source>
</evidence>
<feature type="compositionally biased region" description="Gly residues" evidence="1">
    <location>
        <begin position="1"/>
        <end position="11"/>
    </location>
</feature>
<accession>A0A1H9UTL5</accession>
<reference evidence="3" key="1">
    <citation type="submission" date="2016-10" db="EMBL/GenBank/DDBJ databases">
        <authorList>
            <person name="Varghese N."/>
            <person name="Submissions S."/>
        </authorList>
    </citation>
    <scope>NUCLEOTIDE SEQUENCE [LARGE SCALE GENOMIC DNA]</scope>
    <source>
        <strain evidence="3">S1b</strain>
    </source>
</reference>
<proteinExistence type="predicted"/>
<organism evidence="2 3">
    <name type="scientific">Lachnobacterium bovis</name>
    <dbReference type="NCBI Taxonomy" id="140626"/>
    <lineage>
        <taxon>Bacteria</taxon>
        <taxon>Bacillati</taxon>
        <taxon>Bacillota</taxon>
        <taxon>Clostridia</taxon>
        <taxon>Lachnospirales</taxon>
        <taxon>Lachnospiraceae</taxon>
        <taxon>Lachnobacterium</taxon>
    </lineage>
</organism>
<evidence type="ECO:0000256" key="1">
    <source>
        <dbReference type="SAM" id="MobiDB-lite"/>
    </source>
</evidence>
<sequence length="159" mass="17597">MGAGYHGGFGNTDGATHINNDNKKYETDESLKSELRSNNIKFNEADMVFITRDKTGQIVWLENGSSSAGLTHILDGKDGSPGHAKDFERAFGVQRQNVGLYLKEVIKNGSVVSNRLVNIGNGRQGYERVYEYKGNYYTMTGIGTNGFIVSAYPFRKDDL</sequence>
<dbReference type="EMBL" id="FOGW01000037">
    <property type="protein sequence ID" value="SES12363.1"/>
    <property type="molecule type" value="Genomic_DNA"/>
</dbReference>
<dbReference type="Proteomes" id="UP000182471">
    <property type="component" value="Unassembled WGS sequence"/>
</dbReference>
<keyword evidence="3" id="KW-1185">Reference proteome</keyword>
<dbReference type="AlphaFoldDB" id="A0A1H9UTL5"/>
<evidence type="ECO:0000313" key="2">
    <source>
        <dbReference type="EMBL" id="SES12363.1"/>
    </source>
</evidence>
<gene>
    <name evidence="2" type="ORF">SAMN02910429_02242</name>
</gene>
<protein>
    <submittedName>
        <fullName evidence="2">Filamentous hemagglutinin</fullName>
    </submittedName>
</protein>